<keyword evidence="7 11" id="KW-1133">Transmembrane helix</keyword>
<accession>A0AAD8GCP8</accession>
<evidence type="ECO:0000256" key="11">
    <source>
        <dbReference type="SAM" id="Phobius"/>
    </source>
</evidence>
<comment type="function">
    <text evidence="9">One gap junction consists of a cluster of closely packed pairs of transmembrane channels, the connexons, through which materials of low MW diffuse from one cell to a neighboring cell.</text>
</comment>
<feature type="compositionally biased region" description="Basic and acidic residues" evidence="10">
    <location>
        <begin position="405"/>
        <end position="414"/>
    </location>
</feature>
<evidence type="ECO:0000256" key="1">
    <source>
        <dbReference type="ARBA" id="ARBA00004610"/>
    </source>
</evidence>
<comment type="caution">
    <text evidence="14">The sequence shown here is derived from an EMBL/GenBank/DDBJ whole genome shotgun (WGS) entry which is preliminary data.</text>
</comment>
<feature type="transmembrane region" description="Helical" evidence="11">
    <location>
        <begin position="151"/>
        <end position="172"/>
    </location>
</feature>
<dbReference type="Gene3D" id="1.20.1440.80">
    <property type="entry name" value="Gap junction channel protein cysteine-rich domain"/>
    <property type="match status" value="1"/>
</dbReference>
<reference evidence="14" key="1">
    <citation type="submission" date="2022-02" db="EMBL/GenBank/DDBJ databases">
        <title>Atlantic sturgeon de novo genome assembly.</title>
        <authorList>
            <person name="Stock M."/>
            <person name="Klopp C."/>
            <person name="Guiguen Y."/>
            <person name="Cabau C."/>
            <person name="Parinello H."/>
            <person name="Santidrian Yebra-Pimentel E."/>
            <person name="Kuhl H."/>
            <person name="Dirks R.P."/>
            <person name="Guessner J."/>
            <person name="Wuertz S."/>
            <person name="Du K."/>
            <person name="Schartl M."/>
        </authorList>
    </citation>
    <scope>NUCLEOTIDE SEQUENCE</scope>
    <source>
        <strain evidence="14">STURGEONOMICS-FGT-2020</strain>
        <tissue evidence="14">Whole blood</tissue>
    </source>
</reference>
<dbReference type="InterPro" id="IPR019570">
    <property type="entry name" value="Connexin_CCC"/>
</dbReference>
<dbReference type="PANTHER" id="PTHR11984">
    <property type="entry name" value="CONNEXIN"/>
    <property type="match status" value="1"/>
</dbReference>
<dbReference type="GO" id="GO:0005922">
    <property type="term" value="C:connexin complex"/>
    <property type="evidence" value="ECO:0007669"/>
    <property type="project" value="InterPro"/>
</dbReference>
<evidence type="ECO:0000256" key="6">
    <source>
        <dbReference type="ARBA" id="ARBA00022949"/>
    </source>
</evidence>
<gene>
    <name evidence="14" type="primary">GJD4</name>
    <name evidence="14" type="ORF">AOXY_G4489</name>
</gene>
<evidence type="ECO:0000256" key="7">
    <source>
        <dbReference type="ARBA" id="ARBA00022989"/>
    </source>
</evidence>
<feature type="transmembrane region" description="Helical" evidence="11">
    <location>
        <begin position="205"/>
        <end position="228"/>
    </location>
</feature>
<evidence type="ECO:0000259" key="13">
    <source>
        <dbReference type="SMART" id="SM01089"/>
    </source>
</evidence>
<keyword evidence="15" id="KW-1185">Reference proteome</keyword>
<evidence type="ECO:0000313" key="14">
    <source>
        <dbReference type="EMBL" id="KAK1172022.1"/>
    </source>
</evidence>
<feature type="compositionally biased region" description="Polar residues" evidence="10">
    <location>
        <begin position="393"/>
        <end position="404"/>
    </location>
</feature>
<evidence type="ECO:0000259" key="12">
    <source>
        <dbReference type="SMART" id="SM00037"/>
    </source>
</evidence>
<comment type="subunit">
    <text evidence="9">A connexon is composed of a hexamer of connexins.</text>
</comment>
<evidence type="ECO:0000256" key="2">
    <source>
        <dbReference type="ARBA" id="ARBA00004651"/>
    </source>
</evidence>
<name>A0AAD8GCP8_ACIOX</name>
<dbReference type="SMART" id="SM01089">
    <property type="entry name" value="Connexin_CCC"/>
    <property type="match status" value="1"/>
</dbReference>
<dbReference type="InterPro" id="IPR000500">
    <property type="entry name" value="Connexin"/>
</dbReference>
<organism evidence="14 15">
    <name type="scientific">Acipenser oxyrinchus oxyrinchus</name>
    <dbReference type="NCBI Taxonomy" id="40147"/>
    <lineage>
        <taxon>Eukaryota</taxon>
        <taxon>Metazoa</taxon>
        <taxon>Chordata</taxon>
        <taxon>Craniata</taxon>
        <taxon>Vertebrata</taxon>
        <taxon>Euteleostomi</taxon>
        <taxon>Actinopterygii</taxon>
        <taxon>Chondrostei</taxon>
        <taxon>Acipenseriformes</taxon>
        <taxon>Acipenseridae</taxon>
        <taxon>Acipenser</taxon>
    </lineage>
</organism>
<feature type="region of interest" description="Disordered" evidence="10">
    <location>
        <begin position="358"/>
        <end position="414"/>
    </location>
</feature>
<evidence type="ECO:0000256" key="5">
    <source>
        <dbReference type="ARBA" id="ARBA00022868"/>
    </source>
</evidence>
<evidence type="ECO:0000256" key="9">
    <source>
        <dbReference type="RuleBase" id="RU000630"/>
    </source>
</evidence>
<evidence type="ECO:0000256" key="3">
    <source>
        <dbReference type="ARBA" id="ARBA00022475"/>
    </source>
</evidence>
<keyword evidence="6" id="KW-0965">Cell junction</keyword>
<dbReference type="InterPro" id="IPR038359">
    <property type="entry name" value="Connexin_N_sf"/>
</dbReference>
<evidence type="ECO:0000256" key="10">
    <source>
        <dbReference type="SAM" id="MobiDB-lite"/>
    </source>
</evidence>
<sequence>MGRWNSLDSLFLSLNYNVTVVGKIWLTLMIMLRILILLFAGYPLYQDEQERFICNTIQPGCANVCYDVFAPVSHFRFWLVQMVILCLPHVIFIVYVTHKVSTRLSLENNSSSKLKTLSLRKIHQETFRKASLTKTTLEAERGKIPSFSGAYAFQLLLRILFEAGFGAGQYYFFGFFIPKRYLCYESPCTSMVDCYISRPTEKTVLINFMFGVSAISFLLNIADLICVIKRSMRQSRKNKLLMERMYEEEQYYLTPPSRNVDSQLEMTEGYAAPDALNKRRGSDLSADSAASIQLDEGVENLPVHSEALTSHVANANHNNAYTQAQEEPLEQEGSETALCLTESKVAPGKPGRYCRRGRLRAQPSRLGEKAQAGEADSTSTVHTRRIGRYTLVEMSSSAGQSSCSEMREKRSEWV</sequence>
<dbReference type="EMBL" id="JAGXEW010000004">
    <property type="protein sequence ID" value="KAK1172022.1"/>
    <property type="molecule type" value="Genomic_DNA"/>
</dbReference>
<evidence type="ECO:0000256" key="8">
    <source>
        <dbReference type="ARBA" id="ARBA00023136"/>
    </source>
</evidence>
<dbReference type="GO" id="GO:0007267">
    <property type="term" value="P:cell-cell signaling"/>
    <property type="evidence" value="ECO:0007669"/>
    <property type="project" value="TreeGrafter"/>
</dbReference>
<dbReference type="GO" id="GO:0005243">
    <property type="term" value="F:gap junction channel activity"/>
    <property type="evidence" value="ECO:0007669"/>
    <property type="project" value="TreeGrafter"/>
</dbReference>
<dbReference type="InterPro" id="IPR017990">
    <property type="entry name" value="Connexin_CS"/>
</dbReference>
<dbReference type="PRINTS" id="PR00206">
    <property type="entry name" value="CONNEXIN"/>
</dbReference>
<evidence type="ECO:0000256" key="4">
    <source>
        <dbReference type="ARBA" id="ARBA00022692"/>
    </source>
</evidence>
<proteinExistence type="inferred from homology"/>
<dbReference type="SMART" id="SM00037">
    <property type="entry name" value="CNX"/>
    <property type="match status" value="1"/>
</dbReference>
<comment type="subcellular location">
    <subcellularLocation>
        <location evidence="1">Cell junction</location>
        <location evidence="1">Gap junction</location>
    </subcellularLocation>
    <subcellularLocation>
        <location evidence="2 9">Cell membrane</location>
        <topology evidence="2 9">Multi-pass membrane protein</topology>
    </subcellularLocation>
</comment>
<keyword evidence="5 9" id="KW-0303">Gap junction</keyword>
<comment type="similarity">
    <text evidence="9">Belongs to the connexin family.</text>
</comment>
<dbReference type="Pfam" id="PF00029">
    <property type="entry name" value="Connexin"/>
    <property type="match status" value="1"/>
</dbReference>
<feature type="domain" description="Connexin cysteine-rich" evidence="13">
    <location>
        <begin position="161"/>
        <end position="227"/>
    </location>
</feature>
<keyword evidence="8 11" id="KW-0472">Membrane</keyword>
<dbReference type="PROSITE" id="PS00408">
    <property type="entry name" value="CONNEXINS_2"/>
    <property type="match status" value="1"/>
</dbReference>
<dbReference type="PROSITE" id="PS00407">
    <property type="entry name" value="CONNEXINS_1"/>
    <property type="match status" value="1"/>
</dbReference>
<protein>
    <recommendedName>
        <fullName evidence="9">Gap junction protein</fullName>
    </recommendedName>
</protein>
<dbReference type="AlphaFoldDB" id="A0AAD8GCP8"/>
<feature type="transmembrane region" description="Helical" evidence="11">
    <location>
        <begin position="20"/>
        <end position="42"/>
    </location>
</feature>
<dbReference type="InterPro" id="IPR013092">
    <property type="entry name" value="Connexin_N"/>
</dbReference>
<dbReference type="Proteomes" id="UP001230051">
    <property type="component" value="Unassembled WGS sequence"/>
</dbReference>
<keyword evidence="3" id="KW-1003">Cell membrane</keyword>
<keyword evidence="4 9" id="KW-0812">Transmembrane</keyword>
<feature type="domain" description="Connexin N-terminal" evidence="12">
    <location>
        <begin position="43"/>
        <end position="76"/>
    </location>
</feature>
<dbReference type="PANTHER" id="PTHR11984:SF3">
    <property type="entry name" value="GAP JUNCTION DELTA-4 PROTEIN"/>
    <property type="match status" value="1"/>
</dbReference>
<feature type="transmembrane region" description="Helical" evidence="11">
    <location>
        <begin position="77"/>
        <end position="96"/>
    </location>
</feature>
<evidence type="ECO:0000313" key="15">
    <source>
        <dbReference type="Proteomes" id="UP001230051"/>
    </source>
</evidence>